<dbReference type="EMBL" id="JAPDFW010000044">
    <property type="protein sequence ID" value="KAJ5078900.1"/>
    <property type="molecule type" value="Genomic_DNA"/>
</dbReference>
<dbReference type="Proteomes" id="UP001149090">
    <property type="component" value="Unassembled WGS sequence"/>
</dbReference>
<comment type="caution">
    <text evidence="2">The sequence shown here is derived from an EMBL/GenBank/DDBJ whole genome shotgun (WGS) entry which is preliminary data.</text>
</comment>
<reference evidence="2" key="1">
    <citation type="submission" date="2022-10" db="EMBL/GenBank/DDBJ databases">
        <title>Novel sulphate-reducing endosymbionts in the free-living metamonad Anaeramoeba.</title>
        <authorList>
            <person name="Jerlstrom-Hultqvist J."/>
            <person name="Cepicka I."/>
            <person name="Gallot-Lavallee L."/>
            <person name="Salas-Leiva D."/>
            <person name="Curtis B.A."/>
            <person name="Zahonova K."/>
            <person name="Pipaliya S."/>
            <person name="Dacks J."/>
            <person name="Roger A.J."/>
        </authorList>
    </citation>
    <scope>NUCLEOTIDE SEQUENCE</scope>
    <source>
        <strain evidence="2">BMAN</strain>
    </source>
</reference>
<dbReference type="PANTHER" id="PTHR23354">
    <property type="entry name" value="NUCLEOLAR PROTEIN 7/ESTROGEN RECEPTOR COACTIVATOR-RELATED"/>
    <property type="match status" value="1"/>
</dbReference>
<proteinExistence type="predicted"/>
<dbReference type="PANTHER" id="PTHR23354:SF122">
    <property type="entry name" value="GTPASE-ACTIVATING PROTEIN SKYWALKER"/>
    <property type="match status" value="1"/>
</dbReference>
<sequence>MKKGFSTKIDGFDSKNWHSICDDKGKTLVIIKTKENFIFGGFTQVGWTNDTSKWSEDNYGYVFIPDSNAFIFSLRNDKRDRKPEKFTIQKGEEKHALLYDLNHGPIFGGGDIWINSDLQSGYSDFGFTYNLPNGIKKYTNEARSYLAGSYDKWIVDELETYFI</sequence>
<protein>
    <submittedName>
        <fullName evidence="2">Pep-cterm sorting domain-containing protein</fullName>
    </submittedName>
</protein>
<accession>A0A9Q0LW09</accession>
<dbReference type="Pfam" id="PF07534">
    <property type="entry name" value="TLD"/>
    <property type="match status" value="1"/>
</dbReference>
<dbReference type="OrthoDB" id="26679at2759"/>
<keyword evidence="3" id="KW-1185">Reference proteome</keyword>
<evidence type="ECO:0000259" key="1">
    <source>
        <dbReference type="PROSITE" id="PS51886"/>
    </source>
</evidence>
<name>A0A9Q0LW09_ANAIG</name>
<gene>
    <name evidence="2" type="ORF">M0811_04623</name>
</gene>
<organism evidence="2 3">
    <name type="scientific">Anaeramoeba ignava</name>
    <name type="common">Anaerobic marine amoeba</name>
    <dbReference type="NCBI Taxonomy" id="1746090"/>
    <lineage>
        <taxon>Eukaryota</taxon>
        <taxon>Metamonada</taxon>
        <taxon>Anaeramoebidae</taxon>
        <taxon>Anaeramoeba</taxon>
    </lineage>
</organism>
<dbReference type="PROSITE" id="PS51886">
    <property type="entry name" value="TLDC"/>
    <property type="match status" value="1"/>
</dbReference>
<dbReference type="AlphaFoldDB" id="A0A9Q0LW09"/>
<evidence type="ECO:0000313" key="2">
    <source>
        <dbReference type="EMBL" id="KAJ5078900.1"/>
    </source>
</evidence>
<feature type="domain" description="TLDc" evidence="1">
    <location>
        <begin position="1"/>
        <end position="163"/>
    </location>
</feature>
<dbReference type="OMA" id="GDIWINS"/>
<dbReference type="InterPro" id="IPR006571">
    <property type="entry name" value="TLDc_dom"/>
</dbReference>
<evidence type="ECO:0000313" key="3">
    <source>
        <dbReference type="Proteomes" id="UP001149090"/>
    </source>
</evidence>